<comment type="caution">
    <text evidence="2">The sequence shown here is derived from an EMBL/GenBank/DDBJ whole genome shotgun (WGS) entry which is preliminary data.</text>
</comment>
<dbReference type="EMBL" id="JBBNAF010000012">
    <property type="protein sequence ID" value="KAK9092302.1"/>
    <property type="molecule type" value="Genomic_DNA"/>
</dbReference>
<name>A0AAP0EIK2_9MAGN</name>
<evidence type="ECO:0000313" key="3">
    <source>
        <dbReference type="Proteomes" id="UP001420932"/>
    </source>
</evidence>
<evidence type="ECO:0000256" key="1">
    <source>
        <dbReference type="SAM" id="MobiDB-lite"/>
    </source>
</evidence>
<sequence>MIIETTKSSSALSPAAKVHGFPQRVISLFRLLLSATPRRRETEIHIQNSGDRPETLAGEPPLRRSHHSCVPLHALIRVALHHRHARRHPNPSQVTHVLDPILIRQSRSIQWLFFDQSVFNSL</sequence>
<feature type="region of interest" description="Disordered" evidence="1">
    <location>
        <begin position="43"/>
        <end position="63"/>
    </location>
</feature>
<dbReference type="Proteomes" id="UP001420932">
    <property type="component" value="Unassembled WGS sequence"/>
</dbReference>
<dbReference type="AlphaFoldDB" id="A0AAP0EIK2"/>
<protein>
    <submittedName>
        <fullName evidence="2">Uncharacterized protein</fullName>
    </submittedName>
</protein>
<organism evidence="2 3">
    <name type="scientific">Stephania yunnanensis</name>
    <dbReference type="NCBI Taxonomy" id="152371"/>
    <lineage>
        <taxon>Eukaryota</taxon>
        <taxon>Viridiplantae</taxon>
        <taxon>Streptophyta</taxon>
        <taxon>Embryophyta</taxon>
        <taxon>Tracheophyta</taxon>
        <taxon>Spermatophyta</taxon>
        <taxon>Magnoliopsida</taxon>
        <taxon>Ranunculales</taxon>
        <taxon>Menispermaceae</taxon>
        <taxon>Menispermoideae</taxon>
        <taxon>Cissampelideae</taxon>
        <taxon>Stephania</taxon>
    </lineage>
</organism>
<gene>
    <name evidence="2" type="ORF">Syun_027213</name>
</gene>
<evidence type="ECO:0000313" key="2">
    <source>
        <dbReference type="EMBL" id="KAK9092302.1"/>
    </source>
</evidence>
<proteinExistence type="predicted"/>
<reference evidence="2 3" key="1">
    <citation type="submission" date="2024-01" db="EMBL/GenBank/DDBJ databases">
        <title>Genome assemblies of Stephania.</title>
        <authorList>
            <person name="Yang L."/>
        </authorList>
    </citation>
    <scope>NUCLEOTIDE SEQUENCE [LARGE SCALE GENOMIC DNA]</scope>
    <source>
        <strain evidence="2">YNDBR</strain>
        <tissue evidence="2">Leaf</tissue>
    </source>
</reference>
<accession>A0AAP0EIK2</accession>
<keyword evidence="3" id="KW-1185">Reference proteome</keyword>